<accession>A0ACB7HFX2</accession>
<comment type="caution">
    <text evidence="1">The sequence shown here is derived from an EMBL/GenBank/DDBJ whole genome shotgun (WGS) entry which is preliminary data.</text>
</comment>
<keyword evidence="2" id="KW-1185">Reference proteome</keyword>
<reference evidence="2" key="1">
    <citation type="journal article" date="2016" name="Nat. Biotechnol.">
        <title>Sequencing wild and cultivated cassava and related species reveals extensive interspecific hybridization and genetic diversity.</title>
        <authorList>
            <person name="Bredeson J.V."/>
            <person name="Lyons J.B."/>
            <person name="Prochnik S.E."/>
            <person name="Wu G.A."/>
            <person name="Ha C.M."/>
            <person name="Edsinger-Gonzales E."/>
            <person name="Grimwood J."/>
            <person name="Schmutz J."/>
            <person name="Rabbi I.Y."/>
            <person name="Egesi C."/>
            <person name="Nauluvula P."/>
            <person name="Lebot V."/>
            <person name="Ndunguru J."/>
            <person name="Mkamilo G."/>
            <person name="Bart R.S."/>
            <person name="Setter T.L."/>
            <person name="Gleadow R.M."/>
            <person name="Kulakow P."/>
            <person name="Ferguson M.E."/>
            <person name="Rounsley S."/>
            <person name="Rokhsar D.S."/>
        </authorList>
    </citation>
    <scope>NUCLEOTIDE SEQUENCE [LARGE SCALE GENOMIC DNA]</scope>
    <source>
        <strain evidence="2">cv. AM560-2</strain>
    </source>
</reference>
<evidence type="ECO:0000313" key="2">
    <source>
        <dbReference type="Proteomes" id="UP000091857"/>
    </source>
</evidence>
<organism evidence="1 2">
    <name type="scientific">Manihot esculenta</name>
    <name type="common">Cassava</name>
    <name type="synonym">Jatropha manihot</name>
    <dbReference type="NCBI Taxonomy" id="3983"/>
    <lineage>
        <taxon>Eukaryota</taxon>
        <taxon>Viridiplantae</taxon>
        <taxon>Streptophyta</taxon>
        <taxon>Embryophyta</taxon>
        <taxon>Tracheophyta</taxon>
        <taxon>Spermatophyta</taxon>
        <taxon>Magnoliopsida</taxon>
        <taxon>eudicotyledons</taxon>
        <taxon>Gunneridae</taxon>
        <taxon>Pentapetalae</taxon>
        <taxon>rosids</taxon>
        <taxon>fabids</taxon>
        <taxon>Malpighiales</taxon>
        <taxon>Euphorbiaceae</taxon>
        <taxon>Crotonoideae</taxon>
        <taxon>Manihoteae</taxon>
        <taxon>Manihot</taxon>
    </lineage>
</organism>
<proteinExistence type="predicted"/>
<dbReference type="EMBL" id="CM004393">
    <property type="protein sequence ID" value="KAG8650870.1"/>
    <property type="molecule type" value="Genomic_DNA"/>
</dbReference>
<name>A0ACB7HFX2_MANES</name>
<protein>
    <submittedName>
        <fullName evidence="1">Uncharacterized protein</fullName>
    </submittedName>
</protein>
<evidence type="ECO:0000313" key="1">
    <source>
        <dbReference type="EMBL" id="KAG8650870.1"/>
    </source>
</evidence>
<sequence length="500" mass="56059">MEENEPLPEHLRCNRKMGPNGGAIGKSWTTRSSISRDAIDSTREKYLSHSNCKGSTGRNQLPMLIHCLRMSKLGQERGKIVENGCEEEEERLKRGDLLLELARIVLRREVENRKKKKKKKKKKIKKVVVDEIGSDNDNDIDSSNSEGELTRDLPNGLMAISPLNILAMWMLLSKNIEPMPIGTLQVVPFKKDMLRLRRGKRKKCHLCRRSGLKTLIRCSNSRKQFYCMDCIKDQYSDRQEEVKVACPVCLGTCGCKACSAIQCRDIECKDFSKDKILKQLNQDQSIELEIEAKIKGQKPPDVQIQQASVGCNKKCYCNNCKSAIVDFHRSCPSCSYNLCLSCCQDFFQGSLLGSVATHLCKCPDRSTCVSGKQLSGTKSACISKWNCGNKILDSSMLLPSWKVPDGNGIPCPPTEVGGCGDSILDLSCVFPSSWTKELEMSAEEIVRCYELPEAVDIFSRCSLCLGMDCEVNGIMQLQEAAKRENSNDNFLYYPTIVVLL</sequence>
<gene>
    <name evidence="1" type="ORF">MANES_07G075137v8</name>
</gene>
<dbReference type="Proteomes" id="UP000091857">
    <property type="component" value="Chromosome 7"/>
</dbReference>